<dbReference type="InterPro" id="IPR008921">
    <property type="entry name" value="DNA_pol3_clamp-load_cplx_C"/>
</dbReference>
<dbReference type="PANTHER" id="PTHR13779">
    <property type="entry name" value="WERNER HELICASE-INTERACTING PROTEIN 1 FAMILY MEMBER"/>
    <property type="match status" value="1"/>
</dbReference>
<dbReference type="GO" id="GO:0003677">
    <property type="term" value="F:DNA binding"/>
    <property type="evidence" value="ECO:0007669"/>
    <property type="project" value="InterPro"/>
</dbReference>
<dbReference type="InterPro" id="IPR021886">
    <property type="entry name" value="MgsA_C"/>
</dbReference>
<protein>
    <submittedName>
        <fullName evidence="5">AAA ATPase</fullName>
    </submittedName>
</protein>
<keyword evidence="6" id="KW-1185">Reference proteome</keyword>
<evidence type="ECO:0000256" key="3">
    <source>
        <dbReference type="ARBA" id="ARBA00022840"/>
    </source>
</evidence>
<dbReference type="HOGENOM" id="CLU_017985_0_3_0"/>
<proteinExistence type="inferred from homology"/>
<dbReference type="SUPFAM" id="SSF48019">
    <property type="entry name" value="post-AAA+ oligomerization domain-like"/>
    <property type="match status" value="1"/>
</dbReference>
<dbReference type="GO" id="GO:0016887">
    <property type="term" value="F:ATP hydrolysis activity"/>
    <property type="evidence" value="ECO:0007669"/>
    <property type="project" value="InterPro"/>
</dbReference>
<organism evidence="5 6">
    <name type="scientific">Thermanaerovibrio velox DSM 12556</name>
    <dbReference type="NCBI Taxonomy" id="926567"/>
    <lineage>
        <taxon>Bacteria</taxon>
        <taxon>Thermotogati</taxon>
        <taxon>Synergistota</taxon>
        <taxon>Synergistia</taxon>
        <taxon>Synergistales</taxon>
        <taxon>Synergistaceae</taxon>
        <taxon>Thermanaerovibrio</taxon>
    </lineage>
</organism>
<dbReference type="InterPro" id="IPR032423">
    <property type="entry name" value="AAA_assoc_2"/>
</dbReference>
<dbReference type="AlphaFoldDB" id="H0UN98"/>
<evidence type="ECO:0000313" key="6">
    <source>
        <dbReference type="Proteomes" id="UP000005730"/>
    </source>
</evidence>
<dbReference type="PANTHER" id="PTHR13779:SF7">
    <property type="entry name" value="ATPASE WRNIP1"/>
    <property type="match status" value="1"/>
</dbReference>
<dbReference type="Gene3D" id="1.20.272.10">
    <property type="match status" value="1"/>
</dbReference>
<reference evidence="5 6" key="1">
    <citation type="submission" date="2011-10" db="EMBL/GenBank/DDBJ databases">
        <title>The Noncontiguous Finished genome of Thermanaerovibrio velox DSM 12556.</title>
        <authorList>
            <consortium name="US DOE Joint Genome Institute (JGI-PGF)"/>
            <person name="Lucas S."/>
            <person name="Copeland A."/>
            <person name="Lapidus A."/>
            <person name="Glavina del Rio T."/>
            <person name="Dalin E."/>
            <person name="Tice H."/>
            <person name="Bruce D."/>
            <person name="Goodwin L."/>
            <person name="Pitluck S."/>
            <person name="Peters L."/>
            <person name="Mikhailova N."/>
            <person name="Teshima H."/>
            <person name="Kyrpides N."/>
            <person name="Mavromatis K."/>
            <person name="Ivanova N."/>
            <person name="Markowitz V."/>
            <person name="Cheng J.-F."/>
            <person name="Hugenholtz P."/>
            <person name="Woyke T."/>
            <person name="Wu D."/>
            <person name="Spring S."/>
            <person name="Brambilla E.-M."/>
            <person name="Klenk H.-P."/>
            <person name="Eisen J.A."/>
        </authorList>
    </citation>
    <scope>NUCLEOTIDE SEQUENCE [LARGE SCALE GENOMIC DNA]</scope>
    <source>
        <strain evidence="5 6">DSM 12556</strain>
    </source>
</reference>
<dbReference type="InterPro" id="IPR003593">
    <property type="entry name" value="AAA+_ATPase"/>
</dbReference>
<sequence>MQDLGRGFKVPLPERFRPKSLDEYVGQEHLLGPEGPLGLLIRTNSIRSCILYGPPGVGKTTLVRLMGSATGRELLEINAVTSKLSDLRALADRAVSLMSMGFDPPIAFVDEIYHFNSQQQNVLLPFVESGQMVLVGTTTENPWFEINKTLLSRMLVYQMKPLEDSHVLLVLERALEDEERGLGRLGLSATREALGAIASSASGDLRQALLRLEAVASGVAAMGGSSIREEHVVAFAGSSFRRYDRSGDQHYHLISAFIKSVRGSDPDGAVYWLARMLESGEDPRFIARRICILAAEDVGLADPMGLVLAEAAASAFDRVGLPEGDMILAEAAIYLAAAPKSNRAYEAIRSARKAVEAGDLMEVPDNLIPGSPNYVYPHGDPRGWVPASYLPEPRRFYRPTDLGTEARIKERLRRLWRRFGEER</sequence>
<dbReference type="GO" id="GO:0017116">
    <property type="term" value="F:single-stranded DNA helicase activity"/>
    <property type="evidence" value="ECO:0007669"/>
    <property type="project" value="TreeGrafter"/>
</dbReference>
<dbReference type="STRING" id="926567.TheveDRAFT_1263"/>
<dbReference type="Gene3D" id="3.40.50.300">
    <property type="entry name" value="P-loop containing nucleotide triphosphate hydrolases"/>
    <property type="match status" value="1"/>
</dbReference>
<dbReference type="CDD" id="cd18139">
    <property type="entry name" value="HLD_clamp_RarA"/>
    <property type="match status" value="1"/>
</dbReference>
<dbReference type="GO" id="GO:0008047">
    <property type="term" value="F:enzyme activator activity"/>
    <property type="evidence" value="ECO:0007669"/>
    <property type="project" value="TreeGrafter"/>
</dbReference>
<evidence type="ECO:0000313" key="5">
    <source>
        <dbReference type="EMBL" id="EHM10383.1"/>
    </source>
</evidence>
<feature type="domain" description="AAA+ ATPase" evidence="4">
    <location>
        <begin position="45"/>
        <end position="226"/>
    </location>
</feature>
<gene>
    <name evidence="5" type="ORF">TheveDRAFT_1263</name>
</gene>
<dbReference type="FunFam" id="1.20.272.10:FF:000001">
    <property type="entry name" value="Putative AAA family ATPase"/>
    <property type="match status" value="1"/>
</dbReference>
<evidence type="ECO:0000259" key="4">
    <source>
        <dbReference type="SMART" id="SM00382"/>
    </source>
</evidence>
<dbReference type="CDD" id="cd00009">
    <property type="entry name" value="AAA"/>
    <property type="match status" value="1"/>
</dbReference>
<dbReference type="InterPro" id="IPR003959">
    <property type="entry name" value="ATPase_AAA_core"/>
</dbReference>
<dbReference type="Pfam" id="PF12002">
    <property type="entry name" value="MgsA_C"/>
    <property type="match status" value="1"/>
</dbReference>
<evidence type="ECO:0000256" key="1">
    <source>
        <dbReference type="ARBA" id="ARBA00008959"/>
    </source>
</evidence>
<name>H0UN98_9BACT</name>
<keyword evidence="2" id="KW-0547">Nucleotide-binding</keyword>
<dbReference type="GO" id="GO:0006261">
    <property type="term" value="P:DNA-templated DNA replication"/>
    <property type="evidence" value="ECO:0007669"/>
    <property type="project" value="TreeGrafter"/>
</dbReference>
<dbReference type="Gene3D" id="1.10.3710.10">
    <property type="entry name" value="DNA polymerase III clamp loader subunits, C-terminal domain"/>
    <property type="match status" value="1"/>
</dbReference>
<dbReference type="InterPro" id="IPR027417">
    <property type="entry name" value="P-loop_NTPase"/>
</dbReference>
<dbReference type="RefSeq" id="WP_006583877.1">
    <property type="nucleotide sequence ID" value="NZ_CM001377.1"/>
</dbReference>
<dbReference type="Pfam" id="PF16193">
    <property type="entry name" value="AAA_assoc_2"/>
    <property type="match status" value="1"/>
</dbReference>
<comment type="similarity">
    <text evidence="1">Belongs to the AAA ATPase family. RarA/MGS1/WRNIP1 subfamily.</text>
</comment>
<dbReference type="SUPFAM" id="SSF52540">
    <property type="entry name" value="P-loop containing nucleoside triphosphate hydrolases"/>
    <property type="match status" value="1"/>
</dbReference>
<dbReference type="Proteomes" id="UP000005730">
    <property type="component" value="Chromosome"/>
</dbReference>
<dbReference type="GO" id="GO:0005524">
    <property type="term" value="F:ATP binding"/>
    <property type="evidence" value="ECO:0007669"/>
    <property type="project" value="UniProtKB-KW"/>
</dbReference>
<dbReference type="EMBL" id="CM001377">
    <property type="protein sequence ID" value="EHM10383.1"/>
    <property type="molecule type" value="Genomic_DNA"/>
</dbReference>
<dbReference type="SMART" id="SM00382">
    <property type="entry name" value="AAA"/>
    <property type="match status" value="1"/>
</dbReference>
<dbReference type="GO" id="GO:0000731">
    <property type="term" value="P:DNA synthesis involved in DNA repair"/>
    <property type="evidence" value="ECO:0007669"/>
    <property type="project" value="TreeGrafter"/>
</dbReference>
<dbReference type="Pfam" id="PF00004">
    <property type="entry name" value="AAA"/>
    <property type="match status" value="1"/>
</dbReference>
<evidence type="ECO:0000256" key="2">
    <source>
        <dbReference type="ARBA" id="ARBA00022741"/>
    </source>
</evidence>
<dbReference type="eggNOG" id="COG2256">
    <property type="taxonomic scope" value="Bacteria"/>
</dbReference>
<dbReference type="Gene3D" id="1.10.8.60">
    <property type="match status" value="1"/>
</dbReference>
<dbReference type="InterPro" id="IPR051314">
    <property type="entry name" value="AAA_ATPase_RarA/MGS1/WRNIP1"/>
</dbReference>
<keyword evidence="3" id="KW-0067">ATP-binding</keyword>
<accession>H0UN98</accession>